<dbReference type="AlphaFoldDB" id="A0A6A0A5W3"/>
<dbReference type="EMBL" id="BLLF01003665">
    <property type="protein sequence ID" value="GFH27900.1"/>
    <property type="molecule type" value="Genomic_DNA"/>
</dbReference>
<dbReference type="Proteomes" id="UP000485058">
    <property type="component" value="Unassembled WGS sequence"/>
</dbReference>
<gene>
    <name evidence="2" type="ORF">HaLaN_26290</name>
</gene>
<evidence type="ECO:0000256" key="1">
    <source>
        <dbReference type="SAM" id="MobiDB-lite"/>
    </source>
</evidence>
<accession>A0A6A0A5W3</accession>
<sequence>MALVAASAVEDVAGAGGLANVGPASAPARLNSSWPQPRKLTNPLAPDPGSTVQQRVFLVRPVVVDPQPHVGVQWRQRLEARVRLALTHTEGPSQTRQEDGGAADGAEARLCVKAGCEGGQGQAGSRAAGWSGGCSTVRTTGCCPATAECFRLHCRPPAHGSPHT</sequence>
<reference evidence="2 3" key="1">
    <citation type="submission" date="2020-02" db="EMBL/GenBank/DDBJ databases">
        <title>Draft genome sequence of Haematococcus lacustris strain NIES-144.</title>
        <authorList>
            <person name="Morimoto D."/>
            <person name="Nakagawa S."/>
            <person name="Yoshida T."/>
            <person name="Sawayama S."/>
        </authorList>
    </citation>
    <scope>NUCLEOTIDE SEQUENCE [LARGE SCALE GENOMIC DNA]</scope>
    <source>
        <strain evidence="2 3">NIES-144</strain>
    </source>
</reference>
<keyword evidence="3" id="KW-1185">Reference proteome</keyword>
<proteinExistence type="predicted"/>
<protein>
    <submittedName>
        <fullName evidence="2">Uncharacterized protein</fullName>
    </submittedName>
</protein>
<comment type="caution">
    <text evidence="2">The sequence shown here is derived from an EMBL/GenBank/DDBJ whole genome shotgun (WGS) entry which is preliminary data.</text>
</comment>
<organism evidence="2 3">
    <name type="scientific">Haematococcus lacustris</name>
    <name type="common">Green alga</name>
    <name type="synonym">Haematococcus pluvialis</name>
    <dbReference type="NCBI Taxonomy" id="44745"/>
    <lineage>
        <taxon>Eukaryota</taxon>
        <taxon>Viridiplantae</taxon>
        <taxon>Chlorophyta</taxon>
        <taxon>core chlorophytes</taxon>
        <taxon>Chlorophyceae</taxon>
        <taxon>CS clade</taxon>
        <taxon>Chlamydomonadales</taxon>
        <taxon>Haematococcaceae</taxon>
        <taxon>Haematococcus</taxon>
    </lineage>
</organism>
<feature type="region of interest" description="Disordered" evidence="1">
    <location>
        <begin position="28"/>
        <end position="49"/>
    </location>
</feature>
<evidence type="ECO:0000313" key="2">
    <source>
        <dbReference type="EMBL" id="GFH27900.1"/>
    </source>
</evidence>
<evidence type="ECO:0000313" key="3">
    <source>
        <dbReference type="Proteomes" id="UP000485058"/>
    </source>
</evidence>
<name>A0A6A0A5W3_HAELA</name>